<accession>A0A813SEN3</accession>
<dbReference type="GO" id="GO:0005576">
    <property type="term" value="C:extracellular region"/>
    <property type="evidence" value="ECO:0007669"/>
    <property type="project" value="InterPro"/>
</dbReference>
<comment type="caution">
    <text evidence="3">The sequence shown here is derived from an EMBL/GenBank/DDBJ whole genome shotgun (WGS) entry which is preliminary data.</text>
</comment>
<gene>
    <name evidence="3" type="ORF">JYZ213_LOCUS4952</name>
</gene>
<reference evidence="3" key="1">
    <citation type="submission" date="2021-02" db="EMBL/GenBank/DDBJ databases">
        <authorList>
            <person name="Nowell W R."/>
        </authorList>
    </citation>
    <scope>NUCLEOTIDE SEQUENCE</scope>
</reference>
<evidence type="ECO:0000256" key="1">
    <source>
        <dbReference type="SAM" id="Phobius"/>
    </source>
</evidence>
<evidence type="ECO:0000313" key="3">
    <source>
        <dbReference type="EMBL" id="CAF0795234.1"/>
    </source>
</evidence>
<dbReference type="GO" id="GO:0030414">
    <property type="term" value="F:peptidase inhibitor activity"/>
    <property type="evidence" value="ECO:0007669"/>
    <property type="project" value="InterPro"/>
</dbReference>
<dbReference type="EMBL" id="CAJNOG010000028">
    <property type="protein sequence ID" value="CAF0795234.1"/>
    <property type="molecule type" value="Genomic_DNA"/>
</dbReference>
<organism evidence="3 4">
    <name type="scientific">Adineta steineri</name>
    <dbReference type="NCBI Taxonomy" id="433720"/>
    <lineage>
        <taxon>Eukaryota</taxon>
        <taxon>Metazoa</taxon>
        <taxon>Spiralia</taxon>
        <taxon>Gnathifera</taxon>
        <taxon>Rotifera</taxon>
        <taxon>Eurotatoria</taxon>
        <taxon>Bdelloidea</taxon>
        <taxon>Adinetida</taxon>
        <taxon>Adinetidae</taxon>
        <taxon>Adineta</taxon>
    </lineage>
</organism>
<feature type="domain" description="WAP" evidence="2">
    <location>
        <begin position="75"/>
        <end position="126"/>
    </location>
</feature>
<protein>
    <recommendedName>
        <fullName evidence="2">WAP domain-containing protein</fullName>
    </recommendedName>
</protein>
<dbReference type="SUPFAM" id="SSF57256">
    <property type="entry name" value="Elafin-like"/>
    <property type="match status" value="1"/>
</dbReference>
<dbReference type="PROSITE" id="PS51390">
    <property type="entry name" value="WAP"/>
    <property type="match status" value="1"/>
</dbReference>
<dbReference type="InterPro" id="IPR008197">
    <property type="entry name" value="WAP_dom"/>
</dbReference>
<sequence length="129" mass="14387">MTKGIMCYFSTAILFFIVISFIDTEKICPGYGFVKFPENCTSTCSTSNDRCTNGTKCCQRLTEPCGFHCIKPKDDVKKSGDCPQLQANNPFWFLCDGHYCDVDSDCKGMAKCCTNICRSKICVIPHSSK</sequence>
<dbReference type="Gene3D" id="4.10.75.10">
    <property type="entry name" value="Elafin-like"/>
    <property type="match status" value="1"/>
</dbReference>
<proteinExistence type="predicted"/>
<name>A0A813SEN3_9BILA</name>
<keyword evidence="1" id="KW-0472">Membrane</keyword>
<feature type="transmembrane region" description="Helical" evidence="1">
    <location>
        <begin position="5"/>
        <end position="22"/>
    </location>
</feature>
<dbReference type="SMART" id="SM00217">
    <property type="entry name" value="WAP"/>
    <property type="match status" value="1"/>
</dbReference>
<evidence type="ECO:0000259" key="2">
    <source>
        <dbReference type="PROSITE" id="PS51390"/>
    </source>
</evidence>
<evidence type="ECO:0000313" key="4">
    <source>
        <dbReference type="Proteomes" id="UP000663845"/>
    </source>
</evidence>
<dbReference type="Proteomes" id="UP000663845">
    <property type="component" value="Unassembled WGS sequence"/>
</dbReference>
<dbReference type="AlphaFoldDB" id="A0A813SEN3"/>
<dbReference type="Pfam" id="PF00095">
    <property type="entry name" value="WAP"/>
    <property type="match status" value="1"/>
</dbReference>
<dbReference type="InterPro" id="IPR036645">
    <property type="entry name" value="Elafin-like_sf"/>
</dbReference>
<keyword evidence="1" id="KW-0812">Transmembrane</keyword>
<keyword evidence="1" id="KW-1133">Transmembrane helix</keyword>